<dbReference type="Proteomes" id="UP001225378">
    <property type="component" value="Plasmid unnamed2"/>
</dbReference>
<dbReference type="AlphaFoldDB" id="A0AAU7P0M0"/>
<dbReference type="RefSeq" id="WP_305906291.1">
    <property type="nucleotide sequence ID" value="NZ_CP157744.1"/>
</dbReference>
<dbReference type="KEGG" id="mech:Q9L42_020820"/>
<evidence type="ECO:0000313" key="2">
    <source>
        <dbReference type="Proteomes" id="UP001225378"/>
    </source>
</evidence>
<keyword evidence="1" id="KW-0614">Plasmid</keyword>
<accession>A0AAU7P0M0</accession>
<keyword evidence="2" id="KW-1185">Reference proteome</keyword>
<evidence type="ECO:0000313" key="1">
    <source>
        <dbReference type="EMBL" id="XBS22754.1"/>
    </source>
</evidence>
<protein>
    <submittedName>
        <fullName evidence="1">Uncharacterized protein</fullName>
    </submittedName>
</protein>
<gene>
    <name evidence="1" type="ORF">Q9L42_020820</name>
</gene>
<geneLocation type="plasmid" evidence="1 2">
    <name>unnamed2</name>
</geneLocation>
<sequence length="233" mass="25780">MPENHTDVTVNTLIPRQAVSDLEMLMLVDHGFDYKLEDDGLLFFYATDYLCEEVSDYSLEPIDVKKGSLRSENSIYFDSEGKLASQNYQTIFQNIIRRSQNLDAIEIAGAFTHDDLEIGEVGGFALLITKDKVLSKGTDDIFAQLRAEAEGGSALLKELDDPDGNDYIFSPAAESAWISVNNVSLYVRPTDESVTVGIYPLGKEAENPLDVAHVNFADVVMGDLDEESEALRP</sequence>
<dbReference type="EMBL" id="CP157744">
    <property type="protein sequence ID" value="XBS22754.1"/>
    <property type="molecule type" value="Genomic_DNA"/>
</dbReference>
<organism evidence="1 2">
    <name type="scientific">Methylomarinum roseum</name>
    <dbReference type="NCBI Taxonomy" id="3067653"/>
    <lineage>
        <taxon>Bacteria</taxon>
        <taxon>Pseudomonadati</taxon>
        <taxon>Pseudomonadota</taxon>
        <taxon>Gammaproteobacteria</taxon>
        <taxon>Methylococcales</taxon>
        <taxon>Methylococcaceae</taxon>
        <taxon>Methylomarinum</taxon>
    </lineage>
</organism>
<name>A0AAU7P0M0_9GAMM</name>
<reference evidence="1 2" key="1">
    <citation type="journal article" date="2024" name="Microbiology">
        <title>Methylomarinum rosea sp. nov., a novel halophilic methanotrophic bacterium from the hypersaline Lake Elton.</title>
        <authorList>
            <person name="Suleimanov R.Z."/>
            <person name="Oshkin I.Y."/>
            <person name="Danilova O.V."/>
            <person name="Suzina N.E."/>
            <person name="Dedysh S.N."/>
        </authorList>
    </citation>
    <scope>NUCLEOTIDE SEQUENCE [LARGE SCALE GENOMIC DNA]</scope>
    <source>
        <strain evidence="1 2">Ch1-1</strain>
        <plasmid evidence="2">unnamed2</plasmid>
    </source>
</reference>
<proteinExistence type="predicted"/>